<dbReference type="RefSeq" id="WP_190405622.1">
    <property type="nucleotide sequence ID" value="NZ_JACJRF010000003.1"/>
</dbReference>
<organism evidence="3 4">
    <name type="scientific">Anabaena subtropica FACHB-260</name>
    <dbReference type="NCBI Taxonomy" id="2692884"/>
    <lineage>
        <taxon>Bacteria</taxon>
        <taxon>Bacillati</taxon>
        <taxon>Cyanobacteriota</taxon>
        <taxon>Cyanophyceae</taxon>
        <taxon>Nostocales</taxon>
        <taxon>Nostocaceae</taxon>
        <taxon>Anabaena</taxon>
    </lineage>
</organism>
<feature type="domain" description="Glucosamine/galactosamine-6-phosphate isomerase" evidence="2">
    <location>
        <begin position="20"/>
        <end position="243"/>
    </location>
</feature>
<dbReference type="Pfam" id="PF01182">
    <property type="entry name" value="Glucosamine_iso"/>
    <property type="match status" value="1"/>
</dbReference>
<gene>
    <name evidence="3" type="ORF">H6G18_03170</name>
</gene>
<dbReference type="PANTHER" id="PTHR11280">
    <property type="entry name" value="GLUCOSAMINE-6-PHOSPHATE ISOMERASE"/>
    <property type="match status" value="1"/>
</dbReference>
<accession>A0ABR8CJD3</accession>
<proteinExistence type="predicted"/>
<dbReference type="InterPro" id="IPR004547">
    <property type="entry name" value="Glucosamine6P_isomerase"/>
</dbReference>
<dbReference type="InterPro" id="IPR037171">
    <property type="entry name" value="NagB/RpiA_transferase-like"/>
</dbReference>
<name>A0ABR8CJD3_9NOST</name>
<dbReference type="InterPro" id="IPR006148">
    <property type="entry name" value="Glc/Gal-6P_isomerase"/>
</dbReference>
<evidence type="ECO:0000256" key="1">
    <source>
        <dbReference type="ARBA" id="ARBA00023277"/>
    </source>
</evidence>
<comment type="caution">
    <text evidence="3">The sequence shown here is derived from an EMBL/GenBank/DDBJ whole genome shotgun (WGS) entry which is preliminary data.</text>
</comment>
<dbReference type="SUPFAM" id="SSF100950">
    <property type="entry name" value="NagB/RpiA/CoA transferase-like"/>
    <property type="match status" value="1"/>
</dbReference>
<dbReference type="Proteomes" id="UP000607281">
    <property type="component" value="Unassembled WGS sequence"/>
</dbReference>
<evidence type="ECO:0000259" key="2">
    <source>
        <dbReference type="Pfam" id="PF01182"/>
    </source>
</evidence>
<keyword evidence="1" id="KW-0119">Carbohydrate metabolism</keyword>
<dbReference type="CDD" id="cd01399">
    <property type="entry name" value="GlcN6P_deaminase"/>
    <property type="match status" value="1"/>
</dbReference>
<reference evidence="3 4" key="1">
    <citation type="journal article" date="2020" name="ISME J.">
        <title>Comparative genomics reveals insights into cyanobacterial evolution and habitat adaptation.</title>
        <authorList>
            <person name="Chen M.Y."/>
            <person name="Teng W.K."/>
            <person name="Zhao L."/>
            <person name="Hu C.X."/>
            <person name="Zhou Y.K."/>
            <person name="Han B.P."/>
            <person name="Song L.R."/>
            <person name="Shu W.S."/>
        </authorList>
    </citation>
    <scope>NUCLEOTIDE SEQUENCE [LARGE SCALE GENOMIC DNA]</scope>
    <source>
        <strain evidence="3 4">FACHB-260</strain>
    </source>
</reference>
<sequence length="258" mass="29049">MVAATKFFRVDHLSVQIYKSETDMAEDVATIVREYLQSVLQQKDTAAVLLATGNSQLKFLDALIALGDVDWSKITLFHLDEYLGITADHPASFRRYMQERVEKRVIPRQFHYIKGDTLEPLAECDRYTKLLQAQAIDLCCLGIGENGHLAFNDPSVANFQDPYSVKLVKLDPMNRQQQVNTGQFPNLDSVPQYAFTVTLPLICSAKKIFCLAPEQRKAQVIKQMLQGSISTNCPASVLRQQPQATLFLDMNSANLLYS</sequence>
<keyword evidence="4" id="KW-1185">Reference proteome</keyword>
<evidence type="ECO:0000313" key="3">
    <source>
        <dbReference type="EMBL" id="MBD2343149.1"/>
    </source>
</evidence>
<dbReference type="EMBL" id="JACJRF010000003">
    <property type="protein sequence ID" value="MBD2343149.1"/>
    <property type="molecule type" value="Genomic_DNA"/>
</dbReference>
<protein>
    <submittedName>
        <fullName evidence="3">Glucosamine-6-phosphate deaminase</fullName>
    </submittedName>
</protein>
<dbReference type="Gene3D" id="3.40.50.1360">
    <property type="match status" value="1"/>
</dbReference>
<dbReference type="PANTHER" id="PTHR11280:SF6">
    <property type="entry name" value="GLUCOSAMINE-6-PHOSPHATE ISOMERASE NAGB"/>
    <property type="match status" value="1"/>
</dbReference>
<evidence type="ECO:0000313" key="4">
    <source>
        <dbReference type="Proteomes" id="UP000607281"/>
    </source>
</evidence>